<dbReference type="SMART" id="SM01001">
    <property type="entry name" value="AIRC"/>
    <property type="match status" value="1"/>
</dbReference>
<keyword evidence="1 3" id="KW-0658">Purine biosynthesis</keyword>
<dbReference type="InterPro" id="IPR000031">
    <property type="entry name" value="PurE_dom"/>
</dbReference>
<dbReference type="PANTHER" id="PTHR23046:SF2">
    <property type="entry name" value="PHOSPHORIBOSYLAMINOIMIDAZOLE CARBOXYLASE"/>
    <property type="match status" value="1"/>
</dbReference>
<evidence type="ECO:0000313" key="7">
    <source>
        <dbReference type="EMBL" id="OGG67938.1"/>
    </source>
</evidence>
<comment type="catalytic activity">
    <reaction evidence="3 4">
        <text>5-carboxyamino-1-(5-phospho-D-ribosyl)imidazole + H(+) = 5-amino-1-(5-phospho-D-ribosyl)imidazole-4-carboxylate</text>
        <dbReference type="Rhea" id="RHEA:13193"/>
        <dbReference type="ChEBI" id="CHEBI:15378"/>
        <dbReference type="ChEBI" id="CHEBI:58730"/>
        <dbReference type="ChEBI" id="CHEBI:77657"/>
        <dbReference type="EC" id="5.4.99.18"/>
    </reaction>
</comment>
<dbReference type="EMBL" id="MFLM01000018">
    <property type="protein sequence ID" value="OGG67938.1"/>
    <property type="molecule type" value="Genomic_DNA"/>
</dbReference>
<evidence type="ECO:0000256" key="5">
    <source>
        <dbReference type="PIRSR" id="PIRSR001338-1"/>
    </source>
</evidence>
<dbReference type="Gene3D" id="3.40.50.1970">
    <property type="match status" value="1"/>
</dbReference>
<evidence type="ECO:0000259" key="6">
    <source>
        <dbReference type="SMART" id="SM01001"/>
    </source>
</evidence>
<evidence type="ECO:0000256" key="4">
    <source>
        <dbReference type="PIRNR" id="PIRNR001338"/>
    </source>
</evidence>
<dbReference type="GO" id="GO:0006189">
    <property type="term" value="P:'de novo' IMP biosynthetic process"/>
    <property type="evidence" value="ECO:0007669"/>
    <property type="project" value="UniProtKB-UniRule"/>
</dbReference>
<dbReference type="PIRSF" id="PIRSF001338">
    <property type="entry name" value="AIR_carboxylase"/>
    <property type="match status" value="1"/>
</dbReference>
<accession>A0A1F6E2P8</accession>
<reference evidence="7 8" key="1">
    <citation type="journal article" date="2016" name="Nat. Commun.">
        <title>Thousands of microbial genomes shed light on interconnected biogeochemical processes in an aquifer system.</title>
        <authorList>
            <person name="Anantharaman K."/>
            <person name="Brown C.T."/>
            <person name="Hug L.A."/>
            <person name="Sharon I."/>
            <person name="Castelle C.J."/>
            <person name="Probst A.J."/>
            <person name="Thomas B.C."/>
            <person name="Singh A."/>
            <person name="Wilkins M.J."/>
            <person name="Karaoz U."/>
            <person name="Brodie E.L."/>
            <person name="Williams K.H."/>
            <person name="Hubbard S.S."/>
            <person name="Banfield J.F."/>
        </authorList>
    </citation>
    <scope>NUCLEOTIDE SEQUENCE [LARGE SCALE GENOMIC DNA]</scope>
</reference>
<dbReference type="AlphaFoldDB" id="A0A1F6E2P8"/>
<feature type="binding site" evidence="3 5">
    <location>
        <position position="47"/>
    </location>
    <ligand>
        <name>substrate</name>
    </ligand>
</feature>
<comment type="similarity">
    <text evidence="3">Belongs to the AIR carboxylase family. Class I subfamily.</text>
</comment>
<gene>
    <name evidence="3" type="primary">purE</name>
    <name evidence="7" type="ORF">A3C95_01415</name>
</gene>
<comment type="pathway">
    <text evidence="3 4">Purine metabolism; IMP biosynthesis via de novo pathway; 5-amino-1-(5-phospho-D-ribosyl)imidazole-4-carboxylate from 5-amino-1-(5-phospho-D-ribosyl)imidazole (N5-CAIR route): step 2/2.</text>
</comment>
<sequence length="168" mass="17359">MSAGTTKTPLVGVLMGSNSDYPVMVAVSEILLKLGVPSEEFVMSAHRTPDRVLKYAQEAEGRGLKAIIAGAGGAAHLAGVIASHTLVPVIGVPIKSKALKGLDSLLSTVNMPPGIPVATMAIDGAKNAGLMAAAIIALTDFDVRERLKIFRVQQSANVPIKPSLPSKP</sequence>
<feature type="domain" description="PurE" evidence="6">
    <location>
        <begin position="9"/>
        <end position="158"/>
    </location>
</feature>
<evidence type="ECO:0000256" key="2">
    <source>
        <dbReference type="ARBA" id="ARBA00023235"/>
    </source>
</evidence>
<dbReference type="HAMAP" id="MF_01929">
    <property type="entry name" value="PurE_classI"/>
    <property type="match status" value="1"/>
</dbReference>
<dbReference type="PANTHER" id="PTHR23046">
    <property type="entry name" value="PHOSPHORIBOSYLAMINOIMIDAZOLE CARBOXYLASE CATALYTIC SUBUNIT"/>
    <property type="match status" value="1"/>
</dbReference>
<dbReference type="Pfam" id="PF00731">
    <property type="entry name" value="AIRC"/>
    <property type="match status" value="1"/>
</dbReference>
<evidence type="ECO:0000256" key="1">
    <source>
        <dbReference type="ARBA" id="ARBA00022755"/>
    </source>
</evidence>
<evidence type="ECO:0000256" key="3">
    <source>
        <dbReference type="HAMAP-Rule" id="MF_01929"/>
    </source>
</evidence>
<organism evidence="7 8">
    <name type="scientific">Candidatus Kaiserbacteria bacterium RIFCSPHIGHO2_02_FULL_56_30</name>
    <dbReference type="NCBI Taxonomy" id="1798499"/>
    <lineage>
        <taxon>Bacteria</taxon>
        <taxon>Candidatus Kaiseribacteriota</taxon>
    </lineage>
</organism>
<comment type="caution">
    <text evidence="7">The sequence shown here is derived from an EMBL/GenBank/DDBJ whole genome shotgun (WGS) entry which is preliminary data.</text>
</comment>
<name>A0A1F6E2P8_9BACT</name>
<dbReference type="InterPro" id="IPR024694">
    <property type="entry name" value="PurE_prokaryotes"/>
</dbReference>
<dbReference type="Proteomes" id="UP000177107">
    <property type="component" value="Unassembled WGS sequence"/>
</dbReference>
<dbReference type="EC" id="5.4.99.18" evidence="3 4"/>
<evidence type="ECO:0000313" key="8">
    <source>
        <dbReference type="Proteomes" id="UP000177107"/>
    </source>
</evidence>
<protein>
    <recommendedName>
        <fullName evidence="3 4">N5-carboxyaminoimidazole ribonucleotide mutase</fullName>
        <shortName evidence="3 4">N5-CAIR mutase</shortName>
        <ecNumber evidence="3 4">5.4.99.18</ecNumber>
    </recommendedName>
    <alternativeName>
        <fullName evidence="3">5-(carboxyamino)imidazole ribonucleotide mutase</fullName>
    </alternativeName>
</protein>
<dbReference type="NCBIfam" id="TIGR01162">
    <property type="entry name" value="purE"/>
    <property type="match status" value="1"/>
</dbReference>
<proteinExistence type="inferred from homology"/>
<feature type="binding site" evidence="3 5">
    <location>
        <position position="17"/>
    </location>
    <ligand>
        <name>substrate</name>
    </ligand>
</feature>
<feature type="binding site" evidence="3 5">
    <location>
        <position position="20"/>
    </location>
    <ligand>
        <name>substrate</name>
    </ligand>
</feature>
<dbReference type="SUPFAM" id="SSF52255">
    <property type="entry name" value="N5-CAIR mutase (phosphoribosylaminoimidazole carboxylase, PurE)"/>
    <property type="match status" value="1"/>
</dbReference>
<keyword evidence="2 3" id="KW-0413">Isomerase</keyword>
<dbReference type="STRING" id="1798499.A3C95_01415"/>
<comment type="function">
    <text evidence="3 4">Catalyzes the conversion of N5-carboxyaminoimidazole ribonucleotide (N5-CAIR) to 4-carboxy-5-aminoimidazole ribonucleotide (CAIR).</text>
</comment>
<dbReference type="UniPathway" id="UPA00074">
    <property type="reaction ID" value="UER00943"/>
</dbReference>
<dbReference type="InterPro" id="IPR033747">
    <property type="entry name" value="PurE_ClassI"/>
</dbReference>
<dbReference type="GO" id="GO:0034023">
    <property type="term" value="F:5-(carboxyamino)imidazole ribonucleotide mutase activity"/>
    <property type="evidence" value="ECO:0007669"/>
    <property type="project" value="UniProtKB-UniRule"/>
</dbReference>